<evidence type="ECO:0000256" key="1">
    <source>
        <dbReference type="ARBA" id="ARBA00002670"/>
    </source>
</evidence>
<dbReference type="EMBL" id="MH725799">
    <property type="protein sequence ID" value="AYE93418.1"/>
    <property type="molecule type" value="Genomic_DNA"/>
</dbReference>
<name>A0A386TYS2_9AGAR</name>
<protein>
    <submittedName>
        <fullName evidence="3">LAGLIDADG homing endonuclease</fullName>
    </submittedName>
</protein>
<keyword evidence="3" id="KW-0255">Endonuclease</keyword>
<evidence type="ECO:0000313" key="4">
    <source>
        <dbReference type="EMBL" id="AYE93418.1"/>
    </source>
</evidence>
<accession>A0A386TYS2</accession>
<dbReference type="InterPro" id="IPR004860">
    <property type="entry name" value="LAGLIDADG_dom"/>
</dbReference>
<keyword evidence="3" id="KW-0496">Mitochondrion</keyword>
<dbReference type="SUPFAM" id="SSF55608">
    <property type="entry name" value="Homing endonucleases"/>
    <property type="match status" value="2"/>
</dbReference>
<dbReference type="GO" id="GO:0005739">
    <property type="term" value="C:mitochondrion"/>
    <property type="evidence" value="ECO:0007669"/>
    <property type="project" value="UniProtKB-ARBA"/>
</dbReference>
<reference evidence="3" key="1">
    <citation type="submission" date="2018-08" db="EMBL/GenBank/DDBJ databases">
        <title>Comparative mitochondrial genomics of the basidiomycete Termitomyces.</title>
        <authorList>
            <person name="Nieuwenhuis M."/>
        </authorList>
    </citation>
    <scope>NUCLEOTIDE SEQUENCE</scope>
    <source>
        <strain evidence="3">T159</strain>
    </source>
</reference>
<comment type="function">
    <text evidence="1">Mitochondrial DNA endonuclease involved in intron homing.</text>
</comment>
<dbReference type="GO" id="GO:0004519">
    <property type="term" value="F:endonuclease activity"/>
    <property type="evidence" value="ECO:0007669"/>
    <property type="project" value="UniProtKB-KW"/>
</dbReference>
<evidence type="ECO:0000313" key="3">
    <source>
        <dbReference type="EMBL" id="AYE93394.1"/>
    </source>
</evidence>
<proteinExistence type="predicted"/>
<dbReference type="Pfam" id="PF00961">
    <property type="entry name" value="LAGLIDADG_1"/>
    <property type="match status" value="2"/>
</dbReference>
<dbReference type="InterPro" id="IPR051289">
    <property type="entry name" value="LAGLIDADG_Endonuclease"/>
</dbReference>
<feature type="domain" description="Homing endonuclease LAGLIDADG" evidence="2">
    <location>
        <begin position="114"/>
        <end position="212"/>
    </location>
</feature>
<gene>
    <name evidence="4" type="ORF">C0993_000023</name>
    <name evidence="3" type="ORF">C0993_000068</name>
</gene>
<dbReference type="Gene3D" id="3.10.28.10">
    <property type="entry name" value="Homing endonucleases"/>
    <property type="match status" value="2"/>
</dbReference>
<dbReference type="AlphaFoldDB" id="A0A386TYS2"/>
<dbReference type="PANTHER" id="PTHR36181:SF4">
    <property type="entry name" value="LAGLIDADG ENDONUCLEASE"/>
    <property type="match status" value="1"/>
</dbReference>
<keyword evidence="3" id="KW-0540">Nuclease</keyword>
<evidence type="ECO:0000259" key="2">
    <source>
        <dbReference type="Pfam" id="PF00961"/>
    </source>
</evidence>
<organism evidence="3">
    <name type="scientific">Termitomyces sp</name>
    <dbReference type="NCBI Taxonomy" id="1916073"/>
    <lineage>
        <taxon>Eukaryota</taxon>
        <taxon>Fungi</taxon>
        <taxon>Dikarya</taxon>
        <taxon>Basidiomycota</taxon>
        <taxon>Agaricomycotina</taxon>
        <taxon>Agaricomycetes</taxon>
        <taxon>Agaricomycetidae</taxon>
        <taxon>Agaricales</taxon>
        <taxon>Tricholomatineae</taxon>
        <taxon>Lyophyllaceae</taxon>
        <taxon>Termitomyces</taxon>
    </lineage>
</organism>
<dbReference type="InterPro" id="IPR027434">
    <property type="entry name" value="Homing_endonucl"/>
</dbReference>
<feature type="domain" description="Homing endonuclease LAGLIDADG" evidence="2">
    <location>
        <begin position="270"/>
        <end position="383"/>
    </location>
</feature>
<dbReference type="EMBL" id="MH725799">
    <property type="protein sequence ID" value="AYE93394.1"/>
    <property type="molecule type" value="Genomic_DNA"/>
</dbReference>
<sequence>MVPNYHWKMVSGWSNYSGKVRSHKMNENEMGYRGSKSEFVSQPNFVKEQRVDGSYCIANSKHMQLRCTLMGFERNYLVKIPANQLNNRSFSTLSTQPVPLALAKGNTINPWFFTGFSDAEGSFIISMYRDERSKTGWRITPNFSIHIHIKDIALLEGIRDTLGVGKVRKNSSSTAIFRVDNIQELQVIVDHFTNYPLIGFKVSDFLLFKECYDLIKQKQHLTQEGLEKIVALKCNLNKGLTVVLKEAFPNIVAIPRPHYKFNGILNPNWISGFVAGDSTFCVTIERSSENKVGGPPAFSRAKGRRIRLIFGTCLHIRDKELLIGIANYFKLDEGKYIYDSLHRETSLLQIKNMSDIINKIIPFFNQYPILGVKSLDFADFKKVAEFLSYGLRPTEKNKEHLTESGFSKIIQIVEQMNLDRNNSTSSLQDSVHRKEREDKT</sequence>
<keyword evidence="3" id="KW-0378">Hydrolase</keyword>
<dbReference type="PANTHER" id="PTHR36181">
    <property type="entry name" value="INTRON-ENCODED ENDONUCLEASE AI3-RELATED"/>
    <property type="match status" value="1"/>
</dbReference>
<geneLocation type="mitochondrion" evidence="3"/>